<evidence type="ECO:0000256" key="7">
    <source>
        <dbReference type="SAM" id="Phobius"/>
    </source>
</evidence>
<dbReference type="GO" id="GO:0046872">
    <property type="term" value="F:metal ion binding"/>
    <property type="evidence" value="ECO:0007669"/>
    <property type="project" value="UniProtKB-KW"/>
</dbReference>
<dbReference type="KEGG" id="fcy:FRACYDRAFT_241978"/>
<dbReference type="InterPro" id="IPR043129">
    <property type="entry name" value="ATPase_NBD"/>
</dbReference>
<dbReference type="InterPro" id="IPR049874">
    <property type="entry name" value="ROK_cs"/>
</dbReference>
<evidence type="ECO:0000313" key="9">
    <source>
        <dbReference type="Proteomes" id="UP000095751"/>
    </source>
</evidence>
<evidence type="ECO:0000256" key="3">
    <source>
        <dbReference type="ARBA" id="ARBA00022833"/>
    </source>
</evidence>
<keyword evidence="7" id="KW-1133">Transmembrane helix</keyword>
<dbReference type="PROSITE" id="PS01125">
    <property type="entry name" value="ROK"/>
    <property type="match status" value="1"/>
</dbReference>
<evidence type="ECO:0000256" key="2">
    <source>
        <dbReference type="ARBA" id="ARBA00022723"/>
    </source>
</evidence>
<evidence type="ECO:0000313" key="8">
    <source>
        <dbReference type="EMBL" id="OEU14164.1"/>
    </source>
</evidence>
<keyword evidence="7" id="KW-0812">Transmembrane</keyword>
<dbReference type="PANTHER" id="PTHR42742">
    <property type="entry name" value="TRANSCRIPTIONAL REPRESSOR MPRA"/>
    <property type="match status" value="1"/>
</dbReference>
<dbReference type="AlphaFoldDB" id="A0A1E7F7S6"/>
<dbReference type="Pfam" id="PF00480">
    <property type="entry name" value="ROK"/>
    <property type="match status" value="1"/>
</dbReference>
<proteinExistence type="predicted"/>
<keyword evidence="4" id="KW-0460">Magnesium</keyword>
<accession>A0A1E7F7S6</accession>
<keyword evidence="8" id="KW-0808">Transferase</keyword>
<gene>
    <name evidence="8" type="primary">FRK1</name>
    <name evidence="8" type="ORF">FRACYDRAFT_241978</name>
</gene>
<keyword evidence="9" id="KW-1185">Reference proteome</keyword>
<dbReference type="InterPro" id="IPR000600">
    <property type="entry name" value="ROK"/>
</dbReference>
<dbReference type="Gene3D" id="3.30.420.40">
    <property type="match status" value="1"/>
</dbReference>
<dbReference type="EMBL" id="KV784361">
    <property type="protein sequence ID" value="OEU14164.1"/>
    <property type="molecule type" value="Genomic_DNA"/>
</dbReference>
<protein>
    <recommendedName>
        <fullName evidence="5">fructokinase</fullName>
        <ecNumber evidence="5">2.7.1.4</ecNumber>
    </recommendedName>
</protein>
<comment type="cofactor">
    <cofactor evidence="1">
        <name>Mg(2+)</name>
        <dbReference type="ChEBI" id="CHEBI:18420"/>
    </cofactor>
</comment>
<sequence length="339" mass="37043">MFGPFGVDPNVTNTYGKILSTTPKKSWRDIDVLSPLVEACQGNSNNNNRLLVKIDTDVNAPAVAEYLSEKEKEKRPCNNSKMRKKNISSLAYVTVGTGVGVGLVIHGKPVHGRMHPEAGHVPIQPLDGDTFTGYSWGTDSKSPFQGKHTVESMTSSVALTERIEQITKQTVSSNRDWLQDVQDDDPVWDHASNALANLCATLVLVTSVEKIVLGGGIMKRNGLIEKVRRRTKILLNGYLGELSDEDLSEWITLSQYGSDVGLMGAIVLAQQAITEQQQQDKNGGEDDKERDVADQEVIKVQKRTAYNTGIGHGVLLGLSLAYAGIILYARSGKSSSHRR</sequence>
<keyword evidence="3" id="KW-0862">Zinc</keyword>
<evidence type="ECO:0000256" key="4">
    <source>
        <dbReference type="ARBA" id="ARBA00022842"/>
    </source>
</evidence>
<keyword evidence="7" id="KW-0472">Membrane</keyword>
<dbReference type="EC" id="2.7.1.4" evidence="5"/>
<evidence type="ECO:0000256" key="1">
    <source>
        <dbReference type="ARBA" id="ARBA00001946"/>
    </source>
</evidence>
<dbReference type="OrthoDB" id="10260668at2759"/>
<organism evidence="8 9">
    <name type="scientific">Fragilariopsis cylindrus CCMP1102</name>
    <dbReference type="NCBI Taxonomy" id="635003"/>
    <lineage>
        <taxon>Eukaryota</taxon>
        <taxon>Sar</taxon>
        <taxon>Stramenopiles</taxon>
        <taxon>Ochrophyta</taxon>
        <taxon>Bacillariophyta</taxon>
        <taxon>Bacillariophyceae</taxon>
        <taxon>Bacillariophycidae</taxon>
        <taxon>Bacillariales</taxon>
        <taxon>Bacillariaceae</taxon>
        <taxon>Fragilariopsis</taxon>
    </lineage>
</organism>
<keyword evidence="8" id="KW-0418">Kinase</keyword>
<dbReference type="GO" id="GO:0008865">
    <property type="term" value="F:fructokinase activity"/>
    <property type="evidence" value="ECO:0007669"/>
    <property type="project" value="UniProtKB-EC"/>
</dbReference>
<dbReference type="InterPro" id="IPR051804">
    <property type="entry name" value="Carb_Metab_Reg_Kinase/Isom"/>
</dbReference>
<dbReference type="InParanoid" id="A0A1E7F7S6"/>
<keyword evidence="2" id="KW-0479">Metal-binding</keyword>
<dbReference type="SUPFAM" id="SSF53067">
    <property type="entry name" value="Actin-like ATPase domain"/>
    <property type="match status" value="1"/>
</dbReference>
<evidence type="ECO:0000256" key="6">
    <source>
        <dbReference type="ARBA" id="ARBA00048451"/>
    </source>
</evidence>
<reference evidence="8 9" key="1">
    <citation type="submission" date="2016-09" db="EMBL/GenBank/DDBJ databases">
        <title>Extensive genetic diversity and differential bi-allelic expression allows diatom success in the polar Southern Ocean.</title>
        <authorList>
            <consortium name="DOE Joint Genome Institute"/>
            <person name="Mock T."/>
            <person name="Otillar R.P."/>
            <person name="Strauss J."/>
            <person name="Dupont C."/>
            <person name="Frickenhaus S."/>
            <person name="Maumus F."/>
            <person name="Mcmullan M."/>
            <person name="Sanges R."/>
            <person name="Schmutz J."/>
            <person name="Toseland A."/>
            <person name="Valas R."/>
            <person name="Veluchamy A."/>
            <person name="Ward B.J."/>
            <person name="Allen A."/>
            <person name="Barry K."/>
            <person name="Falciatore A."/>
            <person name="Ferrante M."/>
            <person name="Fortunato A.E."/>
            <person name="Gloeckner G."/>
            <person name="Gruber A."/>
            <person name="Hipkin R."/>
            <person name="Janech M."/>
            <person name="Kroth P."/>
            <person name="Leese F."/>
            <person name="Lindquist E."/>
            <person name="Lyon B.R."/>
            <person name="Martin J."/>
            <person name="Mayer C."/>
            <person name="Parker M."/>
            <person name="Quesneville H."/>
            <person name="Raymond J."/>
            <person name="Uhlig C."/>
            <person name="Valentin K.U."/>
            <person name="Worden A.Z."/>
            <person name="Armbrust E.V."/>
            <person name="Bowler C."/>
            <person name="Green B."/>
            <person name="Moulton V."/>
            <person name="Van Oosterhout C."/>
            <person name="Grigoriev I."/>
        </authorList>
    </citation>
    <scope>NUCLEOTIDE SEQUENCE [LARGE SCALE GENOMIC DNA]</scope>
    <source>
        <strain evidence="8 9">CCMP1102</strain>
    </source>
</reference>
<evidence type="ECO:0000256" key="5">
    <source>
        <dbReference type="ARBA" id="ARBA00038887"/>
    </source>
</evidence>
<dbReference type="PANTHER" id="PTHR42742:SF3">
    <property type="entry name" value="FRUCTOKINASE"/>
    <property type="match status" value="1"/>
</dbReference>
<name>A0A1E7F7S6_9STRA</name>
<feature type="transmembrane region" description="Helical" evidence="7">
    <location>
        <begin position="309"/>
        <end position="329"/>
    </location>
</feature>
<comment type="catalytic activity">
    <reaction evidence="6">
        <text>D-fructose + ATP = D-fructose 6-phosphate + ADP + H(+)</text>
        <dbReference type="Rhea" id="RHEA:16125"/>
        <dbReference type="ChEBI" id="CHEBI:15378"/>
        <dbReference type="ChEBI" id="CHEBI:30616"/>
        <dbReference type="ChEBI" id="CHEBI:37721"/>
        <dbReference type="ChEBI" id="CHEBI:61527"/>
        <dbReference type="ChEBI" id="CHEBI:456216"/>
        <dbReference type="EC" id="2.7.1.4"/>
    </reaction>
</comment>
<dbReference type="Proteomes" id="UP000095751">
    <property type="component" value="Unassembled WGS sequence"/>
</dbReference>